<sequence length="202" mass="21299">MYSVVVHGPTVSTLVNESKIADMMVVGCRGEGAFSRVPFGSASTGLVNYAHCPVAVVHDEAPPRPQAPVLVGIDGSAASRLAAEIAFDEASRRGVELVALHAWSDISISEVPGLDLEMMEAQAQQALTEWLAGFQERYPDVRVRRVVACDQPARQLIEHSESAQLVVVGSHGRGGFAGMLLGSVSTAVAHAAQSVVIVSRES</sequence>
<dbReference type="InterPro" id="IPR006016">
    <property type="entry name" value="UspA"/>
</dbReference>
<dbReference type="Pfam" id="PF00582">
    <property type="entry name" value="Usp"/>
    <property type="match status" value="2"/>
</dbReference>
<keyword evidence="6" id="KW-1185">Reference proteome</keyword>
<comment type="similarity">
    <text evidence="1">Belongs to the universal stress protein A family.</text>
</comment>
<name>A0ABP8RNP9_9MYCO</name>
<accession>A0ABP8RNP9</accession>
<evidence type="ECO:0000313" key="6">
    <source>
        <dbReference type="Proteomes" id="UP001501417"/>
    </source>
</evidence>
<comment type="caution">
    <text evidence="5">The sequence shown here is derived from an EMBL/GenBank/DDBJ whole genome shotgun (WGS) entry which is preliminary data.</text>
</comment>
<dbReference type="PANTHER" id="PTHR46268">
    <property type="entry name" value="STRESS RESPONSE PROTEIN NHAX"/>
    <property type="match status" value="1"/>
</dbReference>
<dbReference type="PANTHER" id="PTHR46268:SF27">
    <property type="entry name" value="UNIVERSAL STRESS PROTEIN RV2623"/>
    <property type="match status" value="1"/>
</dbReference>
<evidence type="ECO:0000256" key="3">
    <source>
        <dbReference type="ARBA" id="ARBA00022840"/>
    </source>
</evidence>
<proteinExistence type="inferred from homology"/>
<organism evidence="5 6">
    <name type="scientific">Mycobacterium paraffinicum</name>
    <dbReference type="NCBI Taxonomy" id="53378"/>
    <lineage>
        <taxon>Bacteria</taxon>
        <taxon>Bacillati</taxon>
        <taxon>Actinomycetota</taxon>
        <taxon>Actinomycetes</taxon>
        <taxon>Mycobacteriales</taxon>
        <taxon>Mycobacteriaceae</taxon>
        <taxon>Mycobacterium</taxon>
    </lineage>
</organism>
<dbReference type="InterPro" id="IPR006015">
    <property type="entry name" value="Universal_stress_UspA"/>
</dbReference>
<evidence type="ECO:0000313" key="5">
    <source>
        <dbReference type="EMBL" id="GAA4542318.1"/>
    </source>
</evidence>
<dbReference type="InterPro" id="IPR014729">
    <property type="entry name" value="Rossmann-like_a/b/a_fold"/>
</dbReference>
<dbReference type="SUPFAM" id="SSF52402">
    <property type="entry name" value="Adenine nucleotide alpha hydrolases-like"/>
    <property type="match status" value="2"/>
</dbReference>
<dbReference type="Proteomes" id="UP001501417">
    <property type="component" value="Unassembled WGS sequence"/>
</dbReference>
<gene>
    <name evidence="5" type="ORF">GCM10023161_25960</name>
</gene>
<evidence type="ECO:0000259" key="4">
    <source>
        <dbReference type="Pfam" id="PF00582"/>
    </source>
</evidence>
<dbReference type="Gene3D" id="3.40.50.620">
    <property type="entry name" value="HUPs"/>
    <property type="match status" value="2"/>
</dbReference>
<reference evidence="6" key="1">
    <citation type="journal article" date="2019" name="Int. J. Syst. Evol. Microbiol.">
        <title>The Global Catalogue of Microorganisms (GCM) 10K type strain sequencing project: providing services to taxonomists for standard genome sequencing and annotation.</title>
        <authorList>
            <consortium name="The Broad Institute Genomics Platform"/>
            <consortium name="The Broad Institute Genome Sequencing Center for Infectious Disease"/>
            <person name="Wu L."/>
            <person name="Ma J."/>
        </authorList>
    </citation>
    <scope>NUCLEOTIDE SEQUENCE [LARGE SCALE GENOMIC DNA]</scope>
    <source>
        <strain evidence="6">JCM 17782</strain>
    </source>
</reference>
<feature type="domain" description="UspA" evidence="4">
    <location>
        <begin position="69"/>
        <end position="198"/>
    </location>
</feature>
<keyword evidence="3" id="KW-0067">ATP-binding</keyword>
<dbReference type="EMBL" id="BAABGF010000031">
    <property type="protein sequence ID" value="GAA4542318.1"/>
    <property type="molecule type" value="Genomic_DNA"/>
</dbReference>
<dbReference type="PRINTS" id="PR01438">
    <property type="entry name" value="UNVRSLSTRESS"/>
</dbReference>
<protein>
    <recommendedName>
        <fullName evidence="4">UspA domain-containing protein</fullName>
    </recommendedName>
</protein>
<keyword evidence="2" id="KW-0547">Nucleotide-binding</keyword>
<evidence type="ECO:0000256" key="2">
    <source>
        <dbReference type="ARBA" id="ARBA00022741"/>
    </source>
</evidence>
<feature type="domain" description="UspA" evidence="4">
    <location>
        <begin position="5"/>
        <end position="58"/>
    </location>
</feature>
<evidence type="ECO:0000256" key="1">
    <source>
        <dbReference type="ARBA" id="ARBA00008791"/>
    </source>
</evidence>